<organism evidence="1 2">
    <name type="scientific">Hyphococcus aureus</name>
    <dbReference type="NCBI Taxonomy" id="2666033"/>
    <lineage>
        <taxon>Bacteria</taxon>
        <taxon>Pseudomonadati</taxon>
        <taxon>Pseudomonadota</taxon>
        <taxon>Alphaproteobacteria</taxon>
        <taxon>Parvularculales</taxon>
        <taxon>Parvularculaceae</taxon>
        <taxon>Hyphococcus</taxon>
    </lineage>
</organism>
<accession>A0ABW1KUB1</accession>
<dbReference type="Pfam" id="PF10987">
    <property type="entry name" value="DUF2806"/>
    <property type="match status" value="1"/>
</dbReference>
<evidence type="ECO:0000313" key="2">
    <source>
        <dbReference type="Proteomes" id="UP001596116"/>
    </source>
</evidence>
<keyword evidence="2" id="KW-1185">Reference proteome</keyword>
<dbReference type="EMBL" id="JBHPON010000001">
    <property type="protein sequence ID" value="MFC6035544.1"/>
    <property type="molecule type" value="Genomic_DNA"/>
</dbReference>
<evidence type="ECO:0000313" key="1">
    <source>
        <dbReference type="EMBL" id="MFC6035544.1"/>
    </source>
</evidence>
<dbReference type="InterPro" id="IPR021254">
    <property type="entry name" value="DUF2806"/>
</dbReference>
<comment type="caution">
    <text evidence="1">The sequence shown here is derived from an EMBL/GenBank/DDBJ whole genome shotgun (WGS) entry which is preliminary data.</text>
</comment>
<protein>
    <submittedName>
        <fullName evidence="1">DUF2806 domain-containing protein</fullName>
    </submittedName>
</protein>
<gene>
    <name evidence="1" type="ORF">ACFMB1_08325</name>
</gene>
<sequence>MADGNLPTETDKNGSFLEKFGKTLSDAMFPNIRENVDKALGRVIGASGELCATLIDNETEKLKTRKDARVVSIRSINNAANDKNLTDDDIISRAASYQAQRTLRQQLNREKICKAAAEEIGENPPTKDAADSIDDDWLEQFSRHAEKVSSEQMQRLWSKILAGEIKTPGRFNFRTMDFISKLSRQEATLISSVFPFATSGGEIMLPEELCKEKFTEFLTLEELGLISGSLSAFGGIAKSYDMKGQENEYHSIRFGDIAVVFYKKPDANDLAIPIIKFSSVMTEIMSLCDYKTDREHVRKVIDFIKGKNFRVRSGFALDRPDGMFQLIEVSI</sequence>
<proteinExistence type="predicted"/>
<name>A0ABW1KUB1_9PROT</name>
<dbReference type="RefSeq" id="WP_379879100.1">
    <property type="nucleotide sequence ID" value="NZ_JBHPON010000001.1"/>
</dbReference>
<dbReference type="Proteomes" id="UP001596116">
    <property type="component" value="Unassembled WGS sequence"/>
</dbReference>
<reference evidence="1 2" key="1">
    <citation type="submission" date="2024-09" db="EMBL/GenBank/DDBJ databases">
        <authorList>
            <person name="Zhang Z.-H."/>
        </authorList>
    </citation>
    <scope>NUCLEOTIDE SEQUENCE [LARGE SCALE GENOMIC DNA]</scope>
    <source>
        <strain evidence="1 2">HHTR114</strain>
    </source>
</reference>